<dbReference type="InterPro" id="IPR041569">
    <property type="entry name" value="AAA_lid_3"/>
</dbReference>
<evidence type="ECO:0000256" key="7">
    <source>
        <dbReference type="ARBA" id="ARBA00048778"/>
    </source>
</evidence>
<feature type="compositionally biased region" description="Basic and acidic residues" evidence="8">
    <location>
        <begin position="160"/>
        <end position="170"/>
    </location>
</feature>
<dbReference type="InterPro" id="IPR003593">
    <property type="entry name" value="AAA+_ATPase"/>
</dbReference>
<evidence type="ECO:0000259" key="9">
    <source>
        <dbReference type="SMART" id="SM00382"/>
    </source>
</evidence>
<organism evidence="10 11">
    <name type="scientific">Fusarium sarcochroum</name>
    <dbReference type="NCBI Taxonomy" id="1208366"/>
    <lineage>
        <taxon>Eukaryota</taxon>
        <taxon>Fungi</taxon>
        <taxon>Dikarya</taxon>
        <taxon>Ascomycota</taxon>
        <taxon>Pezizomycotina</taxon>
        <taxon>Sordariomycetes</taxon>
        <taxon>Hypocreomycetidae</taxon>
        <taxon>Hypocreales</taxon>
        <taxon>Nectriaceae</taxon>
        <taxon>Fusarium</taxon>
        <taxon>Fusarium lateritium species complex</taxon>
    </lineage>
</organism>
<feature type="domain" description="AAA+ ATPase" evidence="9">
    <location>
        <begin position="248"/>
        <end position="386"/>
    </location>
</feature>
<dbReference type="GO" id="GO:0005524">
    <property type="term" value="F:ATP binding"/>
    <property type="evidence" value="ECO:0007669"/>
    <property type="project" value="UniProtKB-KW"/>
</dbReference>
<evidence type="ECO:0000256" key="8">
    <source>
        <dbReference type="SAM" id="MobiDB-lite"/>
    </source>
</evidence>
<feature type="domain" description="AAA+ ATPase" evidence="9">
    <location>
        <begin position="546"/>
        <end position="682"/>
    </location>
</feature>
<dbReference type="Pfam" id="PF00004">
    <property type="entry name" value="AAA"/>
    <property type="match status" value="2"/>
</dbReference>
<evidence type="ECO:0000256" key="6">
    <source>
        <dbReference type="ARBA" id="ARBA00034532"/>
    </source>
</evidence>
<reference evidence="10" key="1">
    <citation type="journal article" date="2020" name="BMC Genomics">
        <title>Correction to: Identification and distribution of gene clusters required for synthesis of sphingolipid metabolism inhibitors in diverse species of the filamentous fungus Fusarium.</title>
        <authorList>
            <person name="Kim H.S."/>
            <person name="Lohmar J.M."/>
            <person name="Busman M."/>
            <person name="Brown D.W."/>
            <person name="Naumann T.A."/>
            <person name="Divon H.H."/>
            <person name="Lysoe E."/>
            <person name="Uhlig S."/>
            <person name="Proctor R.H."/>
        </authorList>
    </citation>
    <scope>NUCLEOTIDE SEQUENCE</scope>
    <source>
        <strain evidence="10">NRRL 20472</strain>
    </source>
</reference>
<feature type="compositionally biased region" description="Basic and acidic residues" evidence="8">
    <location>
        <begin position="109"/>
        <end position="119"/>
    </location>
</feature>
<dbReference type="GO" id="GO:0007031">
    <property type="term" value="P:peroxisome organization"/>
    <property type="evidence" value="ECO:0007669"/>
    <property type="project" value="UniProtKB-KW"/>
</dbReference>
<feature type="compositionally biased region" description="Basic and acidic residues" evidence="8">
    <location>
        <begin position="186"/>
        <end position="196"/>
    </location>
</feature>
<sequence length="784" mass="87407">MGLELDIHNLAQPQQQQPPVDMTLGAKRPRLNLRQGLDRDVYLVLKKLEDANDGKPFKTVTAIYDAIKRSNSSLSRQKKRPLEDSIDRVMRYRKEELGDSSDSEAALEEPPKPDDDRFLLNRQMTKHWHQPSTAAQNSTAQDSATQPSNEGSRAIKKRRVQEDGEDRAKDGATTPKGALTDTDAAPTERQEKEKTPLKKTQKSSRFKVEHPSDPIQLGGVSEIQTNLLKQTHYLLKWPEVYAANGWRKLPGILLSGPPGIGKKSLVRSVAAKLEVPIVSLTGCFEDLERMERSLNDAIEEAMRLAPCIIFIEQLDWYMSKPGGSGHSEGQRRNVTQFMRQMQRIAADQDKDRHILAVATTSRITDVDPAVLKTGLFERTIQMRIPDLEARQDILSLVTRNANLAEDVNFAELAKITHGFVGADIVSVVTLAQQIPAERIMDSDQYRDRLLDLQKPPSDQFADLMELADEQPPAPFPEPPNDPVTQEDFKTAIKDFVPSLRKEGFTVIPNVTWAQVGALKDVREQLDMSVIGPIKDPELYRRVGLSRPAGCLLWGPPGCGKTLVAQAVANEAQASFILINGPELLNKYVGESERAVRELFNRARSSTPCILFFDEMDSLVPKRDNASTEAGTRVVNALLTELDGAQDRAGVYVIGTTNRPDMIDPAMLRPGRLNVRLFVDLPTPDERVDILRAIYRTSHPSAAPAEFEHLDAVARDNRCNDFSGADLGGLHTKAAESALKRWLKGQKTESEIDNVDWENALSTTHKSVLNPETYRKLEVKLGKSN</sequence>
<evidence type="ECO:0000256" key="1">
    <source>
        <dbReference type="ARBA" id="ARBA00006914"/>
    </source>
</evidence>
<keyword evidence="11" id="KW-1185">Reference proteome</keyword>
<dbReference type="Gene3D" id="1.10.8.60">
    <property type="match status" value="2"/>
</dbReference>
<accession>A0A8H4T6U1</accession>
<keyword evidence="3" id="KW-0547">Nucleotide-binding</keyword>
<protein>
    <recommendedName>
        <fullName evidence="6">Peroxisomal ATPase PEX1</fullName>
    </recommendedName>
    <alternativeName>
        <fullName evidence="5">Peroxin-1</fullName>
    </alternativeName>
</protein>
<evidence type="ECO:0000256" key="5">
    <source>
        <dbReference type="ARBA" id="ARBA00032509"/>
    </source>
</evidence>
<dbReference type="EMBL" id="JABEXW010000884">
    <property type="protein sequence ID" value="KAF4952349.1"/>
    <property type="molecule type" value="Genomic_DNA"/>
</dbReference>
<evidence type="ECO:0000313" key="10">
    <source>
        <dbReference type="EMBL" id="KAF4952349.1"/>
    </source>
</evidence>
<dbReference type="InterPro" id="IPR027417">
    <property type="entry name" value="P-loop_NTPase"/>
</dbReference>
<dbReference type="PANTHER" id="PTHR23077">
    <property type="entry name" value="AAA-FAMILY ATPASE"/>
    <property type="match status" value="1"/>
</dbReference>
<evidence type="ECO:0000256" key="2">
    <source>
        <dbReference type="ARBA" id="ARBA00022593"/>
    </source>
</evidence>
<feature type="compositionally biased region" description="Acidic residues" evidence="8">
    <location>
        <begin position="98"/>
        <end position="107"/>
    </location>
</feature>
<comment type="similarity">
    <text evidence="1">Belongs to the AAA ATPase family.</text>
</comment>
<comment type="caution">
    <text evidence="10">The sequence shown here is derived from an EMBL/GenBank/DDBJ whole genome shotgun (WGS) entry which is preliminary data.</text>
</comment>
<dbReference type="GO" id="GO:0016887">
    <property type="term" value="F:ATP hydrolysis activity"/>
    <property type="evidence" value="ECO:0007669"/>
    <property type="project" value="InterPro"/>
</dbReference>
<evidence type="ECO:0000256" key="4">
    <source>
        <dbReference type="ARBA" id="ARBA00022840"/>
    </source>
</evidence>
<dbReference type="GO" id="GO:0003723">
    <property type="term" value="F:RNA binding"/>
    <property type="evidence" value="ECO:0007669"/>
    <property type="project" value="TreeGrafter"/>
</dbReference>
<dbReference type="FunFam" id="3.40.50.300:FF:000149">
    <property type="entry name" value="Nuclear valosin-containing protein-like"/>
    <property type="match status" value="1"/>
</dbReference>
<dbReference type="AlphaFoldDB" id="A0A8H4T6U1"/>
<keyword evidence="2" id="KW-0962">Peroxisome biogenesis</keyword>
<dbReference type="Gene3D" id="3.40.50.300">
    <property type="entry name" value="P-loop containing nucleotide triphosphate hydrolases"/>
    <property type="match status" value="2"/>
</dbReference>
<dbReference type="GO" id="GO:0042254">
    <property type="term" value="P:ribosome biogenesis"/>
    <property type="evidence" value="ECO:0007669"/>
    <property type="project" value="TreeGrafter"/>
</dbReference>
<dbReference type="SUPFAM" id="SSF52540">
    <property type="entry name" value="P-loop containing nucleoside triphosphate hydrolases"/>
    <property type="match status" value="2"/>
</dbReference>
<feature type="compositionally biased region" description="Polar residues" evidence="8">
    <location>
        <begin position="130"/>
        <end position="151"/>
    </location>
</feature>
<name>A0A8H4T6U1_9HYPO</name>
<dbReference type="OrthoDB" id="27435at2759"/>
<dbReference type="Pfam" id="PF17862">
    <property type="entry name" value="AAA_lid_3"/>
    <property type="match status" value="1"/>
</dbReference>
<evidence type="ECO:0000256" key="3">
    <source>
        <dbReference type="ARBA" id="ARBA00022741"/>
    </source>
</evidence>
<dbReference type="Proteomes" id="UP000622797">
    <property type="component" value="Unassembled WGS sequence"/>
</dbReference>
<dbReference type="GO" id="GO:0005634">
    <property type="term" value="C:nucleus"/>
    <property type="evidence" value="ECO:0007669"/>
    <property type="project" value="TreeGrafter"/>
</dbReference>
<dbReference type="GO" id="GO:1990275">
    <property type="term" value="F:preribosome binding"/>
    <property type="evidence" value="ECO:0007669"/>
    <property type="project" value="TreeGrafter"/>
</dbReference>
<proteinExistence type="inferred from homology"/>
<dbReference type="InterPro" id="IPR050168">
    <property type="entry name" value="AAA_ATPase_domain"/>
</dbReference>
<comment type="catalytic activity">
    <reaction evidence="7">
        <text>ATP + H2O = ADP + phosphate + H(+)</text>
        <dbReference type="Rhea" id="RHEA:13065"/>
        <dbReference type="ChEBI" id="CHEBI:15377"/>
        <dbReference type="ChEBI" id="CHEBI:15378"/>
        <dbReference type="ChEBI" id="CHEBI:30616"/>
        <dbReference type="ChEBI" id="CHEBI:43474"/>
        <dbReference type="ChEBI" id="CHEBI:456216"/>
    </reaction>
    <physiologicalReaction direction="left-to-right" evidence="7">
        <dbReference type="Rhea" id="RHEA:13066"/>
    </physiologicalReaction>
</comment>
<feature type="region of interest" description="Disordered" evidence="8">
    <location>
        <begin position="95"/>
        <end position="213"/>
    </location>
</feature>
<evidence type="ECO:0000313" key="11">
    <source>
        <dbReference type="Proteomes" id="UP000622797"/>
    </source>
</evidence>
<keyword evidence="4" id="KW-0067">ATP-binding</keyword>
<gene>
    <name evidence="10" type="ORF">FSARC_12663</name>
</gene>
<dbReference type="PANTHER" id="PTHR23077:SF171">
    <property type="entry name" value="NUCLEAR VALOSIN-CONTAINING PROTEIN-LIKE"/>
    <property type="match status" value="1"/>
</dbReference>
<dbReference type="SMART" id="SM00382">
    <property type="entry name" value="AAA"/>
    <property type="match status" value="2"/>
</dbReference>
<dbReference type="InterPro" id="IPR003959">
    <property type="entry name" value="ATPase_AAA_core"/>
</dbReference>
<reference evidence="10" key="2">
    <citation type="submission" date="2020-05" db="EMBL/GenBank/DDBJ databases">
        <authorList>
            <person name="Kim H.-S."/>
            <person name="Proctor R.H."/>
            <person name="Brown D.W."/>
        </authorList>
    </citation>
    <scope>NUCLEOTIDE SEQUENCE</scope>
    <source>
        <strain evidence="10">NRRL 20472</strain>
    </source>
</reference>